<dbReference type="AlphaFoldDB" id="A0A226E745"/>
<dbReference type="Proteomes" id="UP000198287">
    <property type="component" value="Unassembled WGS sequence"/>
</dbReference>
<feature type="region of interest" description="Disordered" evidence="1">
    <location>
        <begin position="187"/>
        <end position="207"/>
    </location>
</feature>
<evidence type="ECO:0000256" key="1">
    <source>
        <dbReference type="SAM" id="MobiDB-lite"/>
    </source>
</evidence>
<protein>
    <submittedName>
        <fullName evidence="2">Uncharacterized protein</fullName>
    </submittedName>
</protein>
<sequence>MNYTLAGEQWTLKLRNGAQIAVVKQGTSPSPSELIVSIYPKYPGDFFMKDPSKMGFNSLPVKVHPDLLQDHYHCEVILNSVPLRVMMTMKLYMNECNRVCYAYIYVYPQYAYIGMKPEFRCCPHNPGVGEVGGHWSVVGVSACGQLGKKPHVRADVQEESVRMRKRGKIQLVGVNPTGWSPHTFVLTTPTTSTHTPPPRGWREAGERESWARDPYESIVPGLGMKSFFIRWKTQLEK</sequence>
<gene>
    <name evidence="2" type="ORF">Fcan01_12400</name>
</gene>
<accession>A0A226E745</accession>
<reference evidence="2 3" key="1">
    <citation type="submission" date="2015-12" db="EMBL/GenBank/DDBJ databases">
        <title>The genome of Folsomia candida.</title>
        <authorList>
            <person name="Faddeeva A."/>
            <person name="Derks M.F."/>
            <person name="Anvar Y."/>
            <person name="Smit S."/>
            <person name="Van Straalen N."/>
            <person name="Roelofs D."/>
        </authorList>
    </citation>
    <scope>NUCLEOTIDE SEQUENCE [LARGE SCALE GENOMIC DNA]</scope>
    <source>
        <strain evidence="2 3">VU population</strain>
        <tissue evidence="2">Whole body</tissue>
    </source>
</reference>
<keyword evidence="3" id="KW-1185">Reference proteome</keyword>
<evidence type="ECO:0000313" key="2">
    <source>
        <dbReference type="EMBL" id="OXA52416.1"/>
    </source>
</evidence>
<name>A0A226E745_FOLCA</name>
<dbReference type="EMBL" id="LNIX01000006">
    <property type="protein sequence ID" value="OXA52416.1"/>
    <property type="molecule type" value="Genomic_DNA"/>
</dbReference>
<organism evidence="2 3">
    <name type="scientific">Folsomia candida</name>
    <name type="common">Springtail</name>
    <dbReference type="NCBI Taxonomy" id="158441"/>
    <lineage>
        <taxon>Eukaryota</taxon>
        <taxon>Metazoa</taxon>
        <taxon>Ecdysozoa</taxon>
        <taxon>Arthropoda</taxon>
        <taxon>Hexapoda</taxon>
        <taxon>Collembola</taxon>
        <taxon>Entomobryomorpha</taxon>
        <taxon>Isotomoidea</taxon>
        <taxon>Isotomidae</taxon>
        <taxon>Proisotominae</taxon>
        <taxon>Folsomia</taxon>
    </lineage>
</organism>
<comment type="caution">
    <text evidence="2">The sequence shown here is derived from an EMBL/GenBank/DDBJ whole genome shotgun (WGS) entry which is preliminary data.</text>
</comment>
<proteinExistence type="predicted"/>
<evidence type="ECO:0000313" key="3">
    <source>
        <dbReference type="Proteomes" id="UP000198287"/>
    </source>
</evidence>